<dbReference type="RefSeq" id="WP_230507649.1">
    <property type="nucleotide sequence ID" value="NZ_JAJITD010000001.1"/>
</dbReference>
<keyword evidence="2" id="KW-1185">Reference proteome</keyword>
<dbReference type="Proteomes" id="UP001431019">
    <property type="component" value="Unassembled WGS sequence"/>
</dbReference>
<name>A0ABS8JNW5_9BURK</name>
<evidence type="ECO:0000313" key="2">
    <source>
        <dbReference type="Proteomes" id="UP001431019"/>
    </source>
</evidence>
<gene>
    <name evidence="1" type="ORF">LJ656_02320</name>
</gene>
<reference evidence="1 2" key="1">
    <citation type="submission" date="2021-11" db="EMBL/GenBank/DDBJ databases">
        <authorList>
            <person name="Oh E.-T."/>
            <person name="Kim S.-B."/>
        </authorList>
    </citation>
    <scope>NUCLEOTIDE SEQUENCE [LARGE SCALE GENOMIC DNA]</scope>
    <source>
        <strain evidence="1 2">MMS20-SJTR3</strain>
    </source>
</reference>
<evidence type="ECO:0000313" key="1">
    <source>
        <dbReference type="EMBL" id="MCC8391408.1"/>
    </source>
</evidence>
<protein>
    <submittedName>
        <fullName evidence="1">Uncharacterized protein</fullName>
    </submittedName>
</protein>
<accession>A0ABS8JNW5</accession>
<comment type="caution">
    <text evidence="1">The sequence shown here is derived from an EMBL/GenBank/DDBJ whole genome shotgun (WGS) entry which is preliminary data.</text>
</comment>
<sequence length="129" mass="13563">MKETIVTRLHCAVCPSDPRALRVARGQSTLVDLRAGTAIVAVEGELELCFRDHSLAWLGSAAPVTSFSVREGEQFVIGQHGVVAIRAPHASAALRIAPASSGTSAVRALLRGALPGLASFVARQLRRLA</sequence>
<proteinExistence type="predicted"/>
<dbReference type="EMBL" id="JAJITD010000001">
    <property type="protein sequence ID" value="MCC8391408.1"/>
    <property type="molecule type" value="Genomic_DNA"/>
</dbReference>
<organism evidence="1 2">
    <name type="scientific">Paraburkholderia sejongensis</name>
    <dbReference type="NCBI Taxonomy" id="2886946"/>
    <lineage>
        <taxon>Bacteria</taxon>
        <taxon>Pseudomonadati</taxon>
        <taxon>Pseudomonadota</taxon>
        <taxon>Betaproteobacteria</taxon>
        <taxon>Burkholderiales</taxon>
        <taxon>Burkholderiaceae</taxon>
        <taxon>Paraburkholderia</taxon>
    </lineage>
</organism>